<sequence length="67" mass="6466">MSVPTMNVPSDSMVVFGPGGGGGAAVTVTVLVSAGTVDVTVVAVPFEPSQPASTAAQPAIAAVKGRR</sequence>
<comment type="caution">
    <text evidence="1">The sequence shown here is derived from an EMBL/GenBank/DDBJ whole genome shotgun (WGS) entry which is preliminary data.</text>
</comment>
<proteinExistence type="predicted"/>
<dbReference type="EMBL" id="BAABGF010000030">
    <property type="protein sequence ID" value="GAA4541973.1"/>
    <property type="molecule type" value="Genomic_DNA"/>
</dbReference>
<organism evidence="1 2">
    <name type="scientific">Mycobacterium paraffinicum</name>
    <dbReference type="NCBI Taxonomy" id="53378"/>
    <lineage>
        <taxon>Bacteria</taxon>
        <taxon>Bacillati</taxon>
        <taxon>Actinomycetota</taxon>
        <taxon>Actinomycetes</taxon>
        <taxon>Mycobacteriales</taxon>
        <taxon>Mycobacteriaceae</taxon>
        <taxon>Mycobacterium</taxon>
    </lineage>
</organism>
<evidence type="ECO:0000313" key="1">
    <source>
        <dbReference type="EMBL" id="GAA4541973.1"/>
    </source>
</evidence>
<name>A0ABP8RM99_9MYCO</name>
<evidence type="ECO:0000313" key="2">
    <source>
        <dbReference type="Proteomes" id="UP001501417"/>
    </source>
</evidence>
<protein>
    <submittedName>
        <fullName evidence="1">Uncharacterized protein</fullName>
    </submittedName>
</protein>
<keyword evidence="2" id="KW-1185">Reference proteome</keyword>
<accession>A0ABP8RM99</accession>
<dbReference type="Proteomes" id="UP001501417">
    <property type="component" value="Unassembled WGS sequence"/>
</dbReference>
<gene>
    <name evidence="1" type="ORF">GCM10023161_25210</name>
</gene>
<reference evidence="2" key="1">
    <citation type="journal article" date="2019" name="Int. J. Syst. Evol. Microbiol.">
        <title>The Global Catalogue of Microorganisms (GCM) 10K type strain sequencing project: providing services to taxonomists for standard genome sequencing and annotation.</title>
        <authorList>
            <consortium name="The Broad Institute Genomics Platform"/>
            <consortium name="The Broad Institute Genome Sequencing Center for Infectious Disease"/>
            <person name="Wu L."/>
            <person name="Ma J."/>
        </authorList>
    </citation>
    <scope>NUCLEOTIDE SEQUENCE [LARGE SCALE GENOMIC DNA]</scope>
    <source>
        <strain evidence="2">JCM 17782</strain>
    </source>
</reference>